<dbReference type="HOGENOM" id="CLU_135606_1_0_6"/>
<dbReference type="PANTHER" id="PTHR39579:SF1">
    <property type="entry name" value="INNER MEMBRANE PROTEIN YHCB"/>
    <property type="match status" value="1"/>
</dbReference>
<dbReference type="PANTHER" id="PTHR39579">
    <property type="entry name" value="INNER MEMBRANE PROTEIN YHCB"/>
    <property type="match status" value="1"/>
</dbReference>
<keyword evidence="3" id="KW-0997">Cell inner membrane</keyword>
<dbReference type="KEGG" id="fpp:FPB0191_00207"/>
<comment type="subcellular location">
    <subcellularLocation>
        <location evidence="1">Cell inner membrane</location>
        <topology evidence="1">Single-pass membrane protein</topology>
    </subcellularLocation>
</comment>
<evidence type="ECO:0000256" key="14">
    <source>
        <dbReference type="SAM" id="Phobius"/>
    </source>
</evidence>
<dbReference type="RefSeq" id="WP_039103375.1">
    <property type="nucleotide sequence ID" value="NZ_CALYQC010000027.1"/>
</dbReference>
<evidence type="ECO:0000256" key="6">
    <source>
        <dbReference type="ARBA" id="ARBA00022960"/>
    </source>
</evidence>
<keyword evidence="9" id="KW-0131">Cell cycle</keyword>
<dbReference type="GO" id="GO:0005886">
    <property type="term" value="C:plasma membrane"/>
    <property type="evidence" value="ECO:0007669"/>
    <property type="project" value="UniProtKB-SubCell"/>
</dbReference>
<dbReference type="GO" id="GO:0008360">
    <property type="term" value="P:regulation of cell shape"/>
    <property type="evidence" value="ECO:0007669"/>
    <property type="project" value="UniProtKB-KW"/>
</dbReference>
<accession>A0A0A7RXU1</accession>
<evidence type="ECO:0000256" key="13">
    <source>
        <dbReference type="SAM" id="MobiDB-lite"/>
    </source>
</evidence>
<evidence type="ECO:0000256" key="3">
    <source>
        <dbReference type="ARBA" id="ARBA00022519"/>
    </source>
</evidence>
<organism evidence="15 16">
    <name type="scientific">Frischella perrara</name>
    <dbReference type="NCBI Taxonomy" id="1267021"/>
    <lineage>
        <taxon>Bacteria</taxon>
        <taxon>Pseudomonadati</taxon>
        <taxon>Pseudomonadota</taxon>
        <taxon>Gammaproteobacteria</taxon>
        <taxon>Orbales</taxon>
        <taxon>Orbaceae</taxon>
        <taxon>Frischella</taxon>
    </lineage>
</organism>
<sequence length="136" mass="15388">MNSEIMIYLIIGLILGIIIGIILTNVFSPKARKFNKLQVECDESKQQLIAQKQIIVKHFAHSAEILDNMANDFRRLYQHMAENSSNLISQADINALNMAPIKPIDEKIQPTKSFMNSQPKDYASSHSGLMNNSEQK</sequence>
<evidence type="ECO:0000256" key="1">
    <source>
        <dbReference type="ARBA" id="ARBA00004377"/>
    </source>
</evidence>
<gene>
    <name evidence="15" type="ORF">FPB0191_00207</name>
</gene>
<keyword evidence="8 14" id="KW-0472">Membrane</keyword>
<dbReference type="InterPro" id="IPR009386">
    <property type="entry name" value="ZapG-like"/>
</dbReference>
<dbReference type="PIRSF" id="PIRSF006318">
    <property type="entry name" value="YhcB"/>
    <property type="match status" value="1"/>
</dbReference>
<keyword evidence="2" id="KW-1003">Cell membrane</keyword>
<evidence type="ECO:0000256" key="11">
    <source>
        <dbReference type="ARBA" id="ARBA00035703"/>
    </source>
</evidence>
<evidence type="ECO:0000256" key="4">
    <source>
        <dbReference type="ARBA" id="ARBA00022618"/>
    </source>
</evidence>
<dbReference type="AlphaFoldDB" id="A0A0A7RXU1"/>
<name>A0A0A7RXU1_FRIPE</name>
<feature type="compositionally biased region" description="Polar residues" evidence="13">
    <location>
        <begin position="110"/>
        <end position="136"/>
    </location>
</feature>
<dbReference type="Proteomes" id="UP000030901">
    <property type="component" value="Chromosome"/>
</dbReference>
<feature type="transmembrane region" description="Helical" evidence="14">
    <location>
        <begin position="6"/>
        <end position="27"/>
    </location>
</feature>
<proteinExistence type="inferred from homology"/>
<evidence type="ECO:0000256" key="10">
    <source>
        <dbReference type="ARBA" id="ARBA00035657"/>
    </source>
</evidence>
<evidence type="ECO:0000256" key="12">
    <source>
        <dbReference type="ARBA" id="ARBA00035727"/>
    </source>
</evidence>
<dbReference type="STRING" id="1267021.FPB0191_00207"/>
<dbReference type="EMBL" id="CP009056">
    <property type="protein sequence ID" value="AJA44063.1"/>
    <property type="molecule type" value="Genomic_DNA"/>
</dbReference>
<keyword evidence="5 14" id="KW-0812">Transmembrane</keyword>
<dbReference type="GO" id="GO:0051301">
    <property type="term" value="P:cell division"/>
    <property type="evidence" value="ECO:0007669"/>
    <property type="project" value="UniProtKB-KW"/>
</dbReference>
<evidence type="ECO:0000256" key="7">
    <source>
        <dbReference type="ARBA" id="ARBA00022989"/>
    </source>
</evidence>
<dbReference type="OrthoDB" id="6401511at2"/>
<reference evidence="15 16" key="1">
    <citation type="journal article" date="2014" name="Appl. Environ. Microbiol.">
        <title>Gut symbionts from distinct hosts exhibit genotoxic activity via divergent colibactin biosynthetic pathways.</title>
        <authorList>
            <person name="Engel P."/>
            <person name="Vizcaino M.I."/>
            <person name="Crawford J.M."/>
        </authorList>
    </citation>
    <scope>NUCLEOTIDE SEQUENCE [LARGE SCALE GENOMIC DNA]</scope>
    <source>
        <strain evidence="15 16">PEB0191</strain>
    </source>
</reference>
<keyword evidence="16" id="KW-1185">Reference proteome</keyword>
<keyword evidence="4" id="KW-0132">Cell division</keyword>
<dbReference type="Pfam" id="PF06295">
    <property type="entry name" value="ZapG-like"/>
    <property type="match status" value="1"/>
</dbReference>
<evidence type="ECO:0000256" key="2">
    <source>
        <dbReference type="ARBA" id="ARBA00022475"/>
    </source>
</evidence>
<evidence type="ECO:0000313" key="15">
    <source>
        <dbReference type="EMBL" id="AJA44063.1"/>
    </source>
</evidence>
<evidence type="ECO:0000256" key="8">
    <source>
        <dbReference type="ARBA" id="ARBA00023136"/>
    </source>
</evidence>
<keyword evidence="6" id="KW-0133">Cell shape</keyword>
<evidence type="ECO:0000256" key="9">
    <source>
        <dbReference type="ARBA" id="ARBA00023306"/>
    </source>
</evidence>
<comment type="similarity">
    <text evidence="10">Belongs to the ZapG family.</text>
</comment>
<feature type="region of interest" description="Disordered" evidence="13">
    <location>
        <begin position="108"/>
        <end position="136"/>
    </location>
</feature>
<keyword evidence="7 14" id="KW-1133">Transmembrane helix</keyword>
<evidence type="ECO:0000256" key="5">
    <source>
        <dbReference type="ARBA" id="ARBA00022692"/>
    </source>
</evidence>
<protein>
    <recommendedName>
        <fullName evidence="11">Z-ring associated protein G</fullName>
    </recommendedName>
    <alternativeName>
        <fullName evidence="12">Cell division protein ZapG</fullName>
    </alternativeName>
</protein>
<evidence type="ECO:0000313" key="16">
    <source>
        <dbReference type="Proteomes" id="UP000030901"/>
    </source>
</evidence>